<gene>
    <name evidence="2" type="ORF">PRZ48_005017</name>
</gene>
<feature type="compositionally biased region" description="Polar residues" evidence="1">
    <location>
        <begin position="27"/>
        <end position="38"/>
    </location>
</feature>
<dbReference type="Proteomes" id="UP001305779">
    <property type="component" value="Unassembled WGS sequence"/>
</dbReference>
<keyword evidence="3" id="KW-1185">Reference proteome</keyword>
<proteinExistence type="predicted"/>
<dbReference type="Gene3D" id="3.30.160.20">
    <property type="match status" value="1"/>
</dbReference>
<feature type="region of interest" description="Disordered" evidence="1">
    <location>
        <begin position="1"/>
        <end position="143"/>
    </location>
</feature>
<name>A0ABR0ERE3_ZASCE</name>
<reference evidence="2 3" key="1">
    <citation type="journal article" date="2023" name="G3 (Bethesda)">
        <title>A chromosome-level genome assembly of Zasmidium syzygii isolated from banana leaves.</title>
        <authorList>
            <person name="van Westerhoven A.C."/>
            <person name="Mehrabi R."/>
            <person name="Talebi R."/>
            <person name="Steentjes M.B.F."/>
            <person name="Corcolon B."/>
            <person name="Chong P.A."/>
            <person name="Kema G.H.J."/>
            <person name="Seidl M.F."/>
        </authorList>
    </citation>
    <scope>NUCLEOTIDE SEQUENCE [LARGE SCALE GENOMIC DNA]</scope>
    <source>
        <strain evidence="2 3">P124</strain>
    </source>
</reference>
<feature type="compositionally biased region" description="Polar residues" evidence="1">
    <location>
        <begin position="125"/>
        <end position="143"/>
    </location>
</feature>
<organism evidence="2 3">
    <name type="scientific">Zasmidium cellare</name>
    <name type="common">Wine cellar mold</name>
    <name type="synonym">Racodium cellare</name>
    <dbReference type="NCBI Taxonomy" id="395010"/>
    <lineage>
        <taxon>Eukaryota</taxon>
        <taxon>Fungi</taxon>
        <taxon>Dikarya</taxon>
        <taxon>Ascomycota</taxon>
        <taxon>Pezizomycotina</taxon>
        <taxon>Dothideomycetes</taxon>
        <taxon>Dothideomycetidae</taxon>
        <taxon>Mycosphaerellales</taxon>
        <taxon>Mycosphaerellaceae</taxon>
        <taxon>Zasmidium</taxon>
    </lineage>
</organism>
<accession>A0ABR0ERE3</accession>
<evidence type="ECO:0000256" key="1">
    <source>
        <dbReference type="SAM" id="MobiDB-lite"/>
    </source>
</evidence>
<evidence type="ECO:0000313" key="3">
    <source>
        <dbReference type="Proteomes" id="UP001305779"/>
    </source>
</evidence>
<evidence type="ECO:0008006" key="4">
    <source>
        <dbReference type="Google" id="ProtNLM"/>
    </source>
</evidence>
<protein>
    <recommendedName>
        <fullName evidence="4">DRBM domain-containing protein</fullName>
    </recommendedName>
</protein>
<sequence>MGGHHDDNPPASSQLSAIDELLALLQDNDQPIPTSSAPSRDGGEDGPGTCVGAGSTAAADPRRHAGRPHVSIRAEAPRVKNVGTPSRTGEYPRPPSALYSRGGIEFCKATPPSPPGSAEAAPQSKLGSSQHYSRALQSSLATSAQKTRARLEAYGVENFLPPSGQMAHFSNNVVPVLQDTDMENSAFGFGSNSMLDLVPIEAWEKANPYTPPPAKTTSPPPARNLVPVRLERNKGKDAQLFNTECQRRGLMHDFQYEEVAKGCYDVTLFVNGQKIDRAGPYVSQRDAKEAICRLAMGKLGTLAQMGFKNVEVGGGGGKKRRSSEFQNDLPLLPDGLEDEKWNDIINTYAQQHQLEYPDYVFEDGEPSGFKCTLTFVDSPLPSFGSSLGPFKRKDIAKKAAAMEGVTWLRAQGKLSETTSKRRKSLPQQIDHPIAAVDTDDTQNRTGETVAQQVYELARRLGFSQPKFNIVRREANFVDESATFAEKDIRYEPRLAGVHGQVRRVFGKKVAHEECCRLVLQFLKEIQRSRMG</sequence>
<comment type="caution">
    <text evidence="2">The sequence shown here is derived from an EMBL/GenBank/DDBJ whole genome shotgun (WGS) entry which is preliminary data.</text>
</comment>
<dbReference type="CDD" id="cd00048">
    <property type="entry name" value="DSRM_SF"/>
    <property type="match status" value="1"/>
</dbReference>
<dbReference type="EMBL" id="JAXOVC010000003">
    <property type="protein sequence ID" value="KAK4504102.1"/>
    <property type="molecule type" value="Genomic_DNA"/>
</dbReference>
<evidence type="ECO:0000313" key="2">
    <source>
        <dbReference type="EMBL" id="KAK4504102.1"/>
    </source>
</evidence>